<dbReference type="SUPFAM" id="SSF52738">
    <property type="entry name" value="Methylesterase CheB, C-terminal domain"/>
    <property type="match status" value="1"/>
</dbReference>
<dbReference type="Gene3D" id="3.40.50.180">
    <property type="entry name" value="Methylesterase CheB, C-terminal domain"/>
    <property type="match status" value="1"/>
</dbReference>
<name>A0ABX7BAE3_9PROT</name>
<protein>
    <recommendedName>
        <fullName evidence="3">protein-glutamate methylesterase</fullName>
        <ecNumber evidence="3">3.1.1.61</ecNumber>
    </recommendedName>
</protein>
<feature type="region of interest" description="Disordered" evidence="6">
    <location>
        <begin position="320"/>
        <end position="346"/>
    </location>
</feature>
<reference evidence="8" key="1">
    <citation type="submission" date="2021-02" db="EMBL/GenBank/DDBJ databases">
        <title>Skermanella TT6 skin isolate.</title>
        <authorList>
            <person name="Lee K."/>
            <person name="Ganzorig M."/>
        </authorList>
    </citation>
    <scope>NUCLEOTIDE SEQUENCE</scope>
    <source>
        <strain evidence="8">TT6</strain>
    </source>
</reference>
<keyword evidence="5" id="KW-0145">Chemotaxis</keyword>
<dbReference type="PANTHER" id="PTHR42872">
    <property type="entry name" value="PROTEIN-GLUTAMATE METHYLESTERASE/PROTEIN-GLUTAMINE GLUTAMINASE"/>
    <property type="match status" value="1"/>
</dbReference>
<evidence type="ECO:0000256" key="3">
    <source>
        <dbReference type="ARBA" id="ARBA00039140"/>
    </source>
</evidence>
<dbReference type="EC" id="3.1.1.61" evidence="3"/>
<gene>
    <name evidence="8" type="ORF">IGS68_05680</name>
</gene>
<evidence type="ECO:0000256" key="2">
    <source>
        <dbReference type="ARBA" id="ARBA00022801"/>
    </source>
</evidence>
<accession>A0ABX7BAE3</accession>
<evidence type="ECO:0000256" key="4">
    <source>
        <dbReference type="ARBA" id="ARBA00048267"/>
    </source>
</evidence>
<feature type="active site" evidence="5">
    <location>
        <position position="12"/>
    </location>
</feature>
<feature type="active site" evidence="5">
    <location>
        <position position="39"/>
    </location>
</feature>
<evidence type="ECO:0000313" key="8">
    <source>
        <dbReference type="EMBL" id="QQP90725.1"/>
    </source>
</evidence>
<feature type="domain" description="CheB-type methylesterase" evidence="7">
    <location>
        <begin position="1"/>
        <end position="177"/>
    </location>
</feature>
<dbReference type="InterPro" id="IPR000673">
    <property type="entry name" value="Sig_transdc_resp-reg_Me-estase"/>
</dbReference>
<evidence type="ECO:0000256" key="6">
    <source>
        <dbReference type="SAM" id="MobiDB-lite"/>
    </source>
</evidence>
<feature type="active site" evidence="5">
    <location>
        <position position="130"/>
    </location>
</feature>
<dbReference type="PROSITE" id="PS50122">
    <property type="entry name" value="CHEB"/>
    <property type="match status" value="1"/>
</dbReference>
<evidence type="ECO:0000256" key="1">
    <source>
        <dbReference type="ARBA" id="ARBA00022490"/>
    </source>
</evidence>
<organism evidence="8 9">
    <name type="scientific">Skermanella cutis</name>
    <dbReference type="NCBI Taxonomy" id="2775420"/>
    <lineage>
        <taxon>Bacteria</taxon>
        <taxon>Pseudomonadati</taxon>
        <taxon>Pseudomonadota</taxon>
        <taxon>Alphaproteobacteria</taxon>
        <taxon>Rhodospirillales</taxon>
        <taxon>Azospirillaceae</taxon>
        <taxon>Skermanella</taxon>
    </lineage>
</organism>
<keyword evidence="9" id="KW-1185">Reference proteome</keyword>
<evidence type="ECO:0000259" key="7">
    <source>
        <dbReference type="PROSITE" id="PS50122"/>
    </source>
</evidence>
<dbReference type="PANTHER" id="PTHR42872:SF6">
    <property type="entry name" value="PROTEIN-GLUTAMATE METHYLESTERASE_PROTEIN-GLUTAMINE GLUTAMINASE"/>
    <property type="match status" value="1"/>
</dbReference>
<dbReference type="RefSeq" id="WP_201078003.1">
    <property type="nucleotide sequence ID" value="NZ_CP067420.1"/>
</dbReference>
<evidence type="ECO:0000256" key="5">
    <source>
        <dbReference type="PROSITE-ProRule" id="PRU00050"/>
    </source>
</evidence>
<dbReference type="InterPro" id="IPR035909">
    <property type="entry name" value="CheB_C"/>
</dbReference>
<comment type="catalytic activity">
    <reaction evidence="4">
        <text>[protein]-L-glutamate 5-O-methyl ester + H2O = L-glutamyl-[protein] + methanol + H(+)</text>
        <dbReference type="Rhea" id="RHEA:23236"/>
        <dbReference type="Rhea" id="RHEA-COMP:10208"/>
        <dbReference type="Rhea" id="RHEA-COMP:10311"/>
        <dbReference type="ChEBI" id="CHEBI:15377"/>
        <dbReference type="ChEBI" id="CHEBI:15378"/>
        <dbReference type="ChEBI" id="CHEBI:17790"/>
        <dbReference type="ChEBI" id="CHEBI:29973"/>
        <dbReference type="ChEBI" id="CHEBI:82795"/>
        <dbReference type="EC" id="3.1.1.61"/>
    </reaction>
</comment>
<keyword evidence="2 5" id="KW-0378">Hydrolase</keyword>
<sequence>MKCRDIIVVGASAGGLRALQTLVGGLPQDLAAAVFIVLHIGARPSAASRILNSSSPLPVAEAVDGGEIRNGHIHVAPPDHHLLLEPGRMRLTRGPRENRTRPAVDPLFRSAAEAYGPRVVGIILSGTLSDGTAGFSAIKRCGGTTVVQDPDEAEYPGMSRNALRYVGADHCLPLAAIPDLVVHLSGAHPASSSGGEKEHSGSLQEPEEDDEVTGDYEMDQPVSLTCPSCGGSLKETMVGQLPYYTCHIGHRFAIADMDAGQVERLEQSFEIALRTLNERAALCRRMSQMALDNGHHLSSRRWDEARAEAEERATVLRRILAQDWTSPPSAEESGFRRSGRADDRDL</sequence>
<proteinExistence type="predicted"/>
<dbReference type="Pfam" id="PF01339">
    <property type="entry name" value="CheB_methylest"/>
    <property type="match status" value="1"/>
</dbReference>
<evidence type="ECO:0000313" key="9">
    <source>
        <dbReference type="Proteomes" id="UP000595197"/>
    </source>
</evidence>
<feature type="region of interest" description="Disordered" evidence="6">
    <location>
        <begin position="187"/>
        <end position="213"/>
    </location>
</feature>
<dbReference type="Proteomes" id="UP000595197">
    <property type="component" value="Chromosome"/>
</dbReference>
<dbReference type="CDD" id="cd16433">
    <property type="entry name" value="CheB"/>
    <property type="match status" value="1"/>
</dbReference>
<feature type="compositionally biased region" description="Basic and acidic residues" evidence="6">
    <location>
        <begin position="333"/>
        <end position="346"/>
    </location>
</feature>
<dbReference type="EMBL" id="CP067420">
    <property type="protein sequence ID" value="QQP90725.1"/>
    <property type="molecule type" value="Genomic_DNA"/>
</dbReference>
<dbReference type="PIRSF" id="PIRSF036461">
    <property type="entry name" value="Chmtx_methlestr"/>
    <property type="match status" value="1"/>
</dbReference>
<keyword evidence="1" id="KW-0963">Cytoplasm</keyword>
<dbReference type="InterPro" id="IPR011247">
    <property type="entry name" value="Chemotax_prot-Glu_Me-esterase"/>
</dbReference>